<sequence length="64" mass="7376">MARGMSWKYLIIAVDVLAAYVLVPVSLAWYTTDGGWHREEHDADEYPPRRGEGIITITTGRQWR</sequence>
<keyword evidence="3" id="KW-1185">Reference proteome</keyword>
<dbReference type="AlphaFoldDB" id="H6Q8W8"/>
<feature type="transmembrane region" description="Helical" evidence="1">
    <location>
        <begin position="7"/>
        <end position="30"/>
    </location>
</feature>
<dbReference type="KEGG" id="pog:Pogu_1246"/>
<organism evidence="2 3">
    <name type="scientific">Pyrobaculum oguniense (strain DSM 13380 / JCM 10595 / TE7)</name>
    <dbReference type="NCBI Taxonomy" id="698757"/>
    <lineage>
        <taxon>Archaea</taxon>
        <taxon>Thermoproteota</taxon>
        <taxon>Thermoprotei</taxon>
        <taxon>Thermoproteales</taxon>
        <taxon>Thermoproteaceae</taxon>
        <taxon>Pyrobaculum</taxon>
    </lineage>
</organism>
<keyword evidence="1" id="KW-0812">Transmembrane</keyword>
<name>H6Q8W8_PYROT</name>
<dbReference type="Proteomes" id="UP000009062">
    <property type="component" value="Chromosome"/>
</dbReference>
<dbReference type="STRING" id="698757.Pogu_1246"/>
<reference evidence="2 3" key="1">
    <citation type="journal article" date="2012" name="Stand. Genomic Sci.">
        <title>Complete genome sequence of Pyrobaculum oguniense.</title>
        <authorList>
            <person name="Bernick D.L."/>
            <person name="Karplus K."/>
            <person name="Lui L.M."/>
            <person name="Coker J.K."/>
            <person name="Murphy J.N."/>
            <person name="Chan P.P."/>
            <person name="Cozen A.E."/>
            <person name="Lowe T.M."/>
        </authorList>
    </citation>
    <scope>NUCLEOTIDE SEQUENCE [LARGE SCALE GENOMIC DNA]</scope>
    <source>
        <strain evidence="2 3">TE7</strain>
    </source>
</reference>
<keyword evidence="1" id="KW-1133">Transmembrane helix</keyword>
<protein>
    <submittedName>
        <fullName evidence="2">Uncharacterized protein</fullName>
    </submittedName>
</protein>
<evidence type="ECO:0000313" key="3">
    <source>
        <dbReference type="Proteomes" id="UP000009062"/>
    </source>
</evidence>
<dbReference type="HOGENOM" id="CLU_2857248_0_0_2"/>
<evidence type="ECO:0000313" key="2">
    <source>
        <dbReference type="EMBL" id="AFA39273.1"/>
    </source>
</evidence>
<gene>
    <name evidence="2" type="ordered locus">Pogu_1246</name>
</gene>
<accession>H6Q8W8</accession>
<evidence type="ECO:0000256" key="1">
    <source>
        <dbReference type="SAM" id="Phobius"/>
    </source>
</evidence>
<proteinExistence type="predicted"/>
<keyword evidence="1" id="KW-0472">Membrane</keyword>
<dbReference type="EMBL" id="CP003316">
    <property type="protein sequence ID" value="AFA39273.1"/>
    <property type="molecule type" value="Genomic_DNA"/>
</dbReference>